<dbReference type="InterPro" id="IPR011990">
    <property type="entry name" value="TPR-like_helical_dom_sf"/>
</dbReference>
<evidence type="ECO:0000256" key="1">
    <source>
        <dbReference type="ARBA" id="ARBA00022737"/>
    </source>
</evidence>
<comment type="caution">
    <text evidence="4">The sequence shown here is derived from an EMBL/GenBank/DDBJ whole genome shotgun (WGS) entry which is preliminary data.</text>
</comment>
<dbReference type="AlphaFoldDB" id="A0AAD2JJX6"/>
<feature type="repeat" description="TPR" evidence="3">
    <location>
        <begin position="536"/>
        <end position="569"/>
    </location>
</feature>
<evidence type="ECO:0000313" key="5">
    <source>
        <dbReference type="Proteomes" id="UP001295423"/>
    </source>
</evidence>
<dbReference type="Pfam" id="PF13181">
    <property type="entry name" value="TPR_8"/>
    <property type="match status" value="1"/>
</dbReference>
<keyword evidence="1" id="KW-0677">Repeat</keyword>
<keyword evidence="5" id="KW-1185">Reference proteome</keyword>
<evidence type="ECO:0000256" key="2">
    <source>
        <dbReference type="ARBA" id="ARBA00022803"/>
    </source>
</evidence>
<dbReference type="InterPro" id="IPR019734">
    <property type="entry name" value="TPR_rpt"/>
</dbReference>
<dbReference type="Gene3D" id="1.25.40.10">
    <property type="entry name" value="Tetratricopeptide repeat domain"/>
    <property type="match status" value="4"/>
</dbReference>
<sequence>MDGNDGQDSSKKLSKEYIFHIKKMNYRKASEILERMMKVSESAKEDLYVAKLLFDVGNGLAWQGYCYEAEENLERALEIQLKKLGENHDDTANTYEAIGETLLRQDVNHQKAEAMYRKALDIKREILPKKEVADLIDLYQQLALSLQKQRKFSEATKIQKFVLATLLDLHGEDHPAIVKTYIAIAGRLRDEDRPDDALQMSDKCIDICSRLQQQEEFDVKVLAMSLLVKSKCLFDLQNFEGVTELLTQLLVIEESLGEMDPSTAETYENLAVTYIRRGMIKDSIKAYTKAIHIFKTVLGDDHPDTKKYMSFVQLLEREKVAKALHEEGLAIKEHGDLKKALQLFQEALGIYTELYAAQAHPSFNALAESISALHADMIPILEMQGKLSQIAKMKKQMLANLLLIYDENHPRVQKEYMGMAGLKTDQKGFKDARLAEALLNKAKSLEALGNSEGATELFAQLETLMVDKETLGERHPSTAEAYEKLALTYARRDLTGAAIQAYTKAIKIRKAVFGNDHPRTKELMIFLKVLKREKSAKALHKKGLAMKQKGDLENALDLIQEALSIYNQIYSSQIHPSLETFSENISAIYYDMAEVFEMFSDANVEKGLLELGIASSLEALKLRRNAFGDDHPETKKRMEAHRSLLHRLLENRT</sequence>
<dbReference type="EMBL" id="CAKOGP040001914">
    <property type="protein sequence ID" value="CAJ1956419.1"/>
    <property type="molecule type" value="Genomic_DNA"/>
</dbReference>
<dbReference type="PANTHER" id="PTHR45641:SF1">
    <property type="entry name" value="AAA+ ATPASE DOMAIN-CONTAINING PROTEIN"/>
    <property type="match status" value="1"/>
</dbReference>
<protein>
    <recommendedName>
        <fullName evidence="6">Kinesin light chain</fullName>
    </recommendedName>
</protein>
<accession>A0AAD2JJX6</accession>
<feature type="repeat" description="TPR" evidence="3">
    <location>
        <begin position="321"/>
        <end position="354"/>
    </location>
</feature>
<dbReference type="PROSITE" id="PS50005">
    <property type="entry name" value="TPR"/>
    <property type="match status" value="2"/>
</dbReference>
<dbReference type="SUPFAM" id="SSF48452">
    <property type="entry name" value="TPR-like"/>
    <property type="match status" value="3"/>
</dbReference>
<dbReference type="Pfam" id="PF13374">
    <property type="entry name" value="TPR_10"/>
    <property type="match status" value="2"/>
</dbReference>
<evidence type="ECO:0000256" key="3">
    <source>
        <dbReference type="PROSITE-ProRule" id="PRU00339"/>
    </source>
</evidence>
<name>A0AAD2JJX6_9STRA</name>
<proteinExistence type="predicted"/>
<keyword evidence="2 3" id="KW-0802">TPR repeat</keyword>
<organism evidence="4 5">
    <name type="scientific">Cylindrotheca closterium</name>
    <dbReference type="NCBI Taxonomy" id="2856"/>
    <lineage>
        <taxon>Eukaryota</taxon>
        <taxon>Sar</taxon>
        <taxon>Stramenopiles</taxon>
        <taxon>Ochrophyta</taxon>
        <taxon>Bacillariophyta</taxon>
        <taxon>Bacillariophyceae</taxon>
        <taxon>Bacillariophycidae</taxon>
        <taxon>Bacillariales</taxon>
        <taxon>Bacillariaceae</taxon>
        <taxon>Cylindrotheca</taxon>
    </lineage>
</organism>
<dbReference type="SMART" id="SM00028">
    <property type="entry name" value="TPR"/>
    <property type="match status" value="7"/>
</dbReference>
<dbReference type="PANTHER" id="PTHR45641">
    <property type="entry name" value="TETRATRICOPEPTIDE REPEAT PROTEIN (AFU_ORTHOLOGUE AFUA_6G03870)"/>
    <property type="match status" value="1"/>
</dbReference>
<reference evidence="4" key="1">
    <citation type="submission" date="2023-08" db="EMBL/GenBank/DDBJ databases">
        <authorList>
            <person name="Audoor S."/>
            <person name="Bilcke G."/>
        </authorList>
    </citation>
    <scope>NUCLEOTIDE SEQUENCE</scope>
</reference>
<evidence type="ECO:0000313" key="4">
    <source>
        <dbReference type="EMBL" id="CAJ1956419.1"/>
    </source>
</evidence>
<evidence type="ECO:0008006" key="6">
    <source>
        <dbReference type="Google" id="ProtNLM"/>
    </source>
</evidence>
<dbReference type="Proteomes" id="UP001295423">
    <property type="component" value="Unassembled WGS sequence"/>
</dbReference>
<gene>
    <name evidence="4" type="ORF">CYCCA115_LOCUS16224</name>
</gene>
<dbReference type="Pfam" id="PF13424">
    <property type="entry name" value="TPR_12"/>
    <property type="match status" value="2"/>
</dbReference>